<reference evidence="3 4" key="1">
    <citation type="submission" date="2018-03" db="EMBL/GenBank/DDBJ databases">
        <title>Genomic Encyclopedia of Archaeal and Bacterial Type Strains, Phase II (KMG-II): from individual species to whole genera.</title>
        <authorList>
            <person name="Goeker M."/>
        </authorList>
    </citation>
    <scope>NUCLEOTIDE SEQUENCE [LARGE SCALE GENOMIC DNA]</scope>
    <source>
        <strain evidence="3 4">DSM 29057</strain>
    </source>
</reference>
<sequence length="953" mass="106076">MRFLYLALVLFLSLSAVVAQQNPTSCGTSDQALPKEILDKMAILPAILQQQKARTGAGEMNLCRIGVEIDYQTYIKFEKDTNLIYRQIHEDIQKASQIYEREINTRMVVTSIRIFKNQDTDPFGSTYDIFHLLGILETMAPVNQDFDKRVYLFTKNVFGAGGVANLGGKYSVSPLGNPLVIMHEFGHNFASPHTHNCNWPGGPIDFCTNAEGDCYDKALEALHDRSGTLMSYCTRQSTFHPLSQAIMRDHADQLFSKIRSTPATPALTTNTQVSPGDFLFWRASPTALSYEVTYAANAEFSNAKTVSVPFNGFQITGVGSANTLFVKIRAVNTFGASSWSQPVTVRTGSDKLPPPEINMQATPPIFQMGTVVKLSYATVPGATSYEIEIGNPVDASFENPYIKIVSNTSEAQYTANLPSMLKWRVRAVNGQGQSKWSEPGFFSINPSQAFPLSIPFYQNAPRTFPFSYNAPTSRVKVKVSVADNRDFSNAVFMKEYSHVGPVTDVVSNLPANTNLFFRLEEWNEDDTYYPKAKTKDYIFSFSTTDISLPAGLSFLSPLGPDVFNHAYPKIALTSKNVWLASPTKGFVRLNQKDLTYQVFNRTNTNGLLGYMDLPAPFQVDDSLNIEFMGFRAVGSFIRAKFRDDKPSNLTPLSPLNFTRGVSGYNPSHRLYWSNSAVYKESNNNLALLKSYPEDWFIRKVIVMASKVWILAANYKRQGEITVIDLVSGSEIERINSSTHPELLPGMDSFALSPDGKIMALQYDANAMGNRVALWDKQKWTVLDGRGPLVSSGAIKSITSSPSGEFYTLVSGLQTRILKYNGSKWEKTGEDIPLTEFATSMEVDGSDNIWLTGSYGLAKLAQILPEPITGITEPSLPKVSVYPNPSSDRIFIQYAGQNSNPATYHISDVRGNILISKPIREQLTEWDISKLNVGMYVLWTVHNGHKRSWKIVKD</sequence>
<dbReference type="GO" id="GO:0008237">
    <property type="term" value="F:metallopeptidase activity"/>
    <property type="evidence" value="ECO:0007669"/>
    <property type="project" value="InterPro"/>
</dbReference>
<evidence type="ECO:0000313" key="3">
    <source>
        <dbReference type="EMBL" id="PSL29292.1"/>
    </source>
</evidence>
<gene>
    <name evidence="3" type="ORF">CLV60_105129</name>
</gene>
<dbReference type="SUPFAM" id="SSF55486">
    <property type="entry name" value="Metalloproteases ('zincins'), catalytic domain"/>
    <property type="match status" value="1"/>
</dbReference>
<keyword evidence="4" id="KW-1185">Reference proteome</keyword>
<dbReference type="PROSITE" id="PS50853">
    <property type="entry name" value="FN3"/>
    <property type="match status" value="1"/>
</dbReference>
<protein>
    <submittedName>
        <fullName evidence="3">Putative secreted protein (Por secretion system target)</fullName>
    </submittedName>
</protein>
<dbReference type="OrthoDB" id="1522095at2"/>
<keyword evidence="1" id="KW-0732">Signal</keyword>
<feature type="signal peptide" evidence="1">
    <location>
        <begin position="1"/>
        <end position="21"/>
    </location>
</feature>
<accession>A0A2P8G5P5</accession>
<proteinExistence type="predicted"/>
<dbReference type="InterPro" id="IPR036116">
    <property type="entry name" value="FN3_sf"/>
</dbReference>
<evidence type="ECO:0000259" key="2">
    <source>
        <dbReference type="PROSITE" id="PS50853"/>
    </source>
</evidence>
<feature type="chain" id="PRO_5015109046" evidence="1">
    <location>
        <begin position="22"/>
        <end position="953"/>
    </location>
</feature>
<evidence type="ECO:0000313" key="4">
    <source>
        <dbReference type="Proteomes" id="UP000241964"/>
    </source>
</evidence>
<dbReference type="InterPro" id="IPR026444">
    <property type="entry name" value="Secre_tail"/>
</dbReference>
<dbReference type="SUPFAM" id="SSF49265">
    <property type="entry name" value="Fibronectin type III"/>
    <property type="match status" value="1"/>
</dbReference>
<dbReference type="NCBIfam" id="TIGR04183">
    <property type="entry name" value="Por_Secre_tail"/>
    <property type="match status" value="1"/>
</dbReference>
<dbReference type="CDD" id="cd00063">
    <property type="entry name" value="FN3"/>
    <property type="match status" value="1"/>
</dbReference>
<dbReference type="SUPFAM" id="SSF63829">
    <property type="entry name" value="Calcium-dependent phosphotriesterase"/>
    <property type="match status" value="1"/>
</dbReference>
<organism evidence="3 4">
    <name type="scientific">Dyadobacter jiangsuensis</name>
    <dbReference type="NCBI Taxonomy" id="1591085"/>
    <lineage>
        <taxon>Bacteria</taxon>
        <taxon>Pseudomonadati</taxon>
        <taxon>Bacteroidota</taxon>
        <taxon>Cytophagia</taxon>
        <taxon>Cytophagales</taxon>
        <taxon>Spirosomataceae</taxon>
        <taxon>Dyadobacter</taxon>
    </lineage>
</organism>
<dbReference type="InterPro" id="IPR003961">
    <property type="entry name" value="FN3_dom"/>
</dbReference>
<dbReference type="InterPro" id="IPR015943">
    <property type="entry name" value="WD40/YVTN_repeat-like_dom_sf"/>
</dbReference>
<name>A0A2P8G5P5_9BACT</name>
<dbReference type="Gene3D" id="3.40.390.10">
    <property type="entry name" value="Collagenase (Catalytic Domain)"/>
    <property type="match status" value="1"/>
</dbReference>
<dbReference type="Pfam" id="PF13688">
    <property type="entry name" value="Reprolysin_5"/>
    <property type="match status" value="1"/>
</dbReference>
<feature type="domain" description="Fibronectin type-III" evidence="2">
    <location>
        <begin position="261"/>
        <end position="350"/>
    </location>
</feature>
<dbReference type="Pfam" id="PF18962">
    <property type="entry name" value="Por_Secre_tail"/>
    <property type="match status" value="1"/>
</dbReference>
<dbReference type="Proteomes" id="UP000241964">
    <property type="component" value="Unassembled WGS sequence"/>
</dbReference>
<dbReference type="InterPro" id="IPR024079">
    <property type="entry name" value="MetalloPept_cat_dom_sf"/>
</dbReference>
<dbReference type="EMBL" id="PYAS01000005">
    <property type="protein sequence ID" value="PSL29292.1"/>
    <property type="molecule type" value="Genomic_DNA"/>
</dbReference>
<dbReference type="Gene3D" id="2.130.10.10">
    <property type="entry name" value="YVTN repeat-like/Quinoprotein amine dehydrogenase"/>
    <property type="match status" value="1"/>
</dbReference>
<dbReference type="InterPro" id="IPR013783">
    <property type="entry name" value="Ig-like_fold"/>
</dbReference>
<dbReference type="Gene3D" id="2.60.40.10">
    <property type="entry name" value="Immunoglobulins"/>
    <property type="match status" value="2"/>
</dbReference>
<comment type="caution">
    <text evidence="3">The sequence shown here is derived from an EMBL/GenBank/DDBJ whole genome shotgun (WGS) entry which is preliminary data.</text>
</comment>
<dbReference type="AlphaFoldDB" id="A0A2P8G5P5"/>
<evidence type="ECO:0000256" key="1">
    <source>
        <dbReference type="SAM" id="SignalP"/>
    </source>
</evidence>